<dbReference type="AlphaFoldDB" id="A0AAN7BMW1"/>
<dbReference type="InterPro" id="IPR027796">
    <property type="entry name" value="OTT_1508_deam-like"/>
</dbReference>
<organism evidence="2 3">
    <name type="scientific">Podospora fimiseda</name>
    <dbReference type="NCBI Taxonomy" id="252190"/>
    <lineage>
        <taxon>Eukaryota</taxon>
        <taxon>Fungi</taxon>
        <taxon>Dikarya</taxon>
        <taxon>Ascomycota</taxon>
        <taxon>Pezizomycotina</taxon>
        <taxon>Sordariomycetes</taxon>
        <taxon>Sordariomycetidae</taxon>
        <taxon>Sordariales</taxon>
        <taxon>Podosporaceae</taxon>
        <taxon>Podospora</taxon>
    </lineage>
</organism>
<evidence type="ECO:0000256" key="1">
    <source>
        <dbReference type="SAM" id="MobiDB-lite"/>
    </source>
</evidence>
<dbReference type="PANTHER" id="PTHR42037:SF1">
    <property type="match status" value="1"/>
</dbReference>
<dbReference type="Proteomes" id="UP001301958">
    <property type="component" value="Unassembled WGS sequence"/>
</dbReference>
<reference evidence="2" key="1">
    <citation type="journal article" date="2023" name="Mol. Phylogenet. Evol.">
        <title>Genome-scale phylogeny and comparative genomics of the fungal order Sordariales.</title>
        <authorList>
            <person name="Hensen N."/>
            <person name="Bonometti L."/>
            <person name="Westerberg I."/>
            <person name="Brannstrom I.O."/>
            <person name="Guillou S."/>
            <person name="Cros-Aarteil S."/>
            <person name="Calhoun S."/>
            <person name="Haridas S."/>
            <person name="Kuo A."/>
            <person name="Mondo S."/>
            <person name="Pangilinan J."/>
            <person name="Riley R."/>
            <person name="LaButti K."/>
            <person name="Andreopoulos B."/>
            <person name="Lipzen A."/>
            <person name="Chen C."/>
            <person name="Yan M."/>
            <person name="Daum C."/>
            <person name="Ng V."/>
            <person name="Clum A."/>
            <person name="Steindorff A."/>
            <person name="Ohm R.A."/>
            <person name="Martin F."/>
            <person name="Silar P."/>
            <person name="Natvig D.O."/>
            <person name="Lalanne C."/>
            <person name="Gautier V."/>
            <person name="Ament-Velasquez S.L."/>
            <person name="Kruys A."/>
            <person name="Hutchinson M.I."/>
            <person name="Powell A.J."/>
            <person name="Barry K."/>
            <person name="Miller A.N."/>
            <person name="Grigoriev I.V."/>
            <person name="Debuchy R."/>
            <person name="Gladieux P."/>
            <person name="Hiltunen Thoren M."/>
            <person name="Johannesson H."/>
        </authorList>
    </citation>
    <scope>NUCLEOTIDE SEQUENCE</scope>
    <source>
        <strain evidence="2">CBS 990.96</strain>
    </source>
</reference>
<keyword evidence="3" id="KW-1185">Reference proteome</keyword>
<evidence type="ECO:0000313" key="3">
    <source>
        <dbReference type="Proteomes" id="UP001301958"/>
    </source>
</evidence>
<evidence type="ECO:0000313" key="2">
    <source>
        <dbReference type="EMBL" id="KAK4226269.1"/>
    </source>
</evidence>
<name>A0AAN7BMW1_9PEZI</name>
<reference evidence="2" key="2">
    <citation type="submission" date="2023-05" db="EMBL/GenBank/DDBJ databases">
        <authorList>
            <consortium name="Lawrence Berkeley National Laboratory"/>
            <person name="Steindorff A."/>
            <person name="Hensen N."/>
            <person name="Bonometti L."/>
            <person name="Westerberg I."/>
            <person name="Brannstrom I.O."/>
            <person name="Guillou S."/>
            <person name="Cros-Aarteil S."/>
            <person name="Calhoun S."/>
            <person name="Haridas S."/>
            <person name="Kuo A."/>
            <person name="Mondo S."/>
            <person name="Pangilinan J."/>
            <person name="Riley R."/>
            <person name="Labutti K."/>
            <person name="Andreopoulos B."/>
            <person name="Lipzen A."/>
            <person name="Chen C."/>
            <person name="Yanf M."/>
            <person name="Daum C."/>
            <person name="Ng V."/>
            <person name="Clum A."/>
            <person name="Ohm R."/>
            <person name="Martin F."/>
            <person name="Silar P."/>
            <person name="Natvig D."/>
            <person name="Lalanne C."/>
            <person name="Gautier V."/>
            <person name="Ament-Velasquez S.L."/>
            <person name="Kruys A."/>
            <person name="Hutchinson M.I."/>
            <person name="Powell A.J."/>
            <person name="Barry K."/>
            <person name="Miller A.N."/>
            <person name="Grigoriev I.V."/>
            <person name="Debuchy R."/>
            <person name="Gladieux P."/>
            <person name="Thoren M.H."/>
            <person name="Johannesson H."/>
        </authorList>
    </citation>
    <scope>NUCLEOTIDE SEQUENCE</scope>
    <source>
        <strain evidence="2">CBS 990.96</strain>
    </source>
</reference>
<comment type="caution">
    <text evidence="2">The sequence shown here is derived from an EMBL/GenBank/DDBJ whole genome shotgun (WGS) entry which is preliminary data.</text>
</comment>
<dbReference type="EMBL" id="MU865350">
    <property type="protein sequence ID" value="KAK4226269.1"/>
    <property type="molecule type" value="Genomic_DNA"/>
</dbReference>
<dbReference type="PANTHER" id="PTHR42037">
    <property type="match status" value="1"/>
</dbReference>
<proteinExistence type="predicted"/>
<accession>A0AAN7BMW1</accession>
<protein>
    <submittedName>
        <fullName evidence="2">Uncharacterized protein</fullName>
    </submittedName>
</protein>
<feature type="compositionally biased region" description="Acidic residues" evidence="1">
    <location>
        <begin position="571"/>
        <end position="591"/>
    </location>
</feature>
<dbReference type="Pfam" id="PF14441">
    <property type="entry name" value="OTT_1508_deam"/>
    <property type="match status" value="1"/>
</dbReference>
<sequence length="591" mass="65982">MPCVVYTSNSSLDDLEDAEIVVRPDPSLVELPKGTTKRLYATTMLYKTLENATVQIQKKTPSDVDDTTDWSDEKTIFRRFVNRLAHICDSLPHGRTVTALAILAPGCIEYRLTSNERRPAEYDEVKQYLSEQILGILRDTPDNALNNKTRVSALTSTLLLNVLRFTRKRIKCYVNLLVKPENIDFCIQWCKTNGDAEFIPATRALYSLQQIGKQTISHWSNPEQFAKSTFHLLTSIKTHKPALSSLLRLKSTAIDNSSSPSPWTDIHHAIGRLDSYSIAIKALLDARKRWPMLFASYEVTSVPSRPRHPNPITLKQSACNAKHILSSLNSVSDPKIISACEKFAGQFALHSVLSLDDCLRQEIKDPGYNTLVHAETNLLDSIYRSHLNPDPESGALPDRFFEEAKFGRYIGASKQTCMLCNLYFEAYEFKCERRDSHGTLYVKWRPPDVFKGEPRELEDKRKEAVYRMAAEMKKIVGQGILARSGSGGGGGRRWDSRHETSDALRTVGSLSLRGSVQGDDGMSEMEYLMAQVGSSTAATMRGGNGSRELRMGMEKMSIGRGSENKTVLEGFGEEDSGFSDGEDDVDGGAKL</sequence>
<feature type="region of interest" description="Disordered" evidence="1">
    <location>
        <begin position="569"/>
        <end position="591"/>
    </location>
</feature>
<gene>
    <name evidence="2" type="ORF">QBC38DRAFT_480835</name>
</gene>